<evidence type="ECO:0000313" key="3">
    <source>
        <dbReference type="EMBL" id="GFH59327.1"/>
    </source>
</evidence>
<dbReference type="SUPFAM" id="SSF52058">
    <property type="entry name" value="L domain-like"/>
    <property type="match status" value="1"/>
</dbReference>
<gene>
    <name evidence="3" type="ORF">CTEN210_15803</name>
</gene>
<evidence type="ECO:0000313" key="4">
    <source>
        <dbReference type="Proteomes" id="UP001054902"/>
    </source>
</evidence>
<keyword evidence="2" id="KW-0677">Repeat</keyword>
<evidence type="ECO:0000256" key="2">
    <source>
        <dbReference type="ARBA" id="ARBA00022737"/>
    </source>
</evidence>
<dbReference type="Proteomes" id="UP001054902">
    <property type="component" value="Unassembled WGS sequence"/>
</dbReference>
<dbReference type="PANTHER" id="PTHR48051">
    <property type="match status" value="1"/>
</dbReference>
<dbReference type="EMBL" id="BLLK01000062">
    <property type="protein sequence ID" value="GFH59327.1"/>
    <property type="molecule type" value="Genomic_DNA"/>
</dbReference>
<dbReference type="Gene3D" id="3.80.10.10">
    <property type="entry name" value="Ribonuclease Inhibitor"/>
    <property type="match status" value="2"/>
</dbReference>
<dbReference type="Pfam" id="PF00560">
    <property type="entry name" value="LRR_1"/>
    <property type="match status" value="2"/>
</dbReference>
<protein>
    <submittedName>
        <fullName evidence="3">Uncharacterized protein</fullName>
    </submittedName>
</protein>
<evidence type="ECO:0000256" key="1">
    <source>
        <dbReference type="ARBA" id="ARBA00022614"/>
    </source>
</evidence>
<keyword evidence="1" id="KW-0433">Leucine-rich repeat</keyword>
<organism evidence="3 4">
    <name type="scientific">Chaetoceros tenuissimus</name>
    <dbReference type="NCBI Taxonomy" id="426638"/>
    <lineage>
        <taxon>Eukaryota</taxon>
        <taxon>Sar</taxon>
        <taxon>Stramenopiles</taxon>
        <taxon>Ochrophyta</taxon>
        <taxon>Bacillariophyta</taxon>
        <taxon>Coscinodiscophyceae</taxon>
        <taxon>Chaetocerotophycidae</taxon>
        <taxon>Chaetocerotales</taxon>
        <taxon>Chaetocerotaceae</taxon>
        <taxon>Chaetoceros</taxon>
    </lineage>
</organism>
<dbReference type="InterPro" id="IPR001611">
    <property type="entry name" value="Leu-rich_rpt"/>
</dbReference>
<keyword evidence="4" id="KW-1185">Reference proteome</keyword>
<accession>A0AAD3HD09</accession>
<dbReference type="GO" id="GO:0005737">
    <property type="term" value="C:cytoplasm"/>
    <property type="evidence" value="ECO:0007669"/>
    <property type="project" value="TreeGrafter"/>
</dbReference>
<dbReference type="PANTHER" id="PTHR48051:SF1">
    <property type="entry name" value="RAS SUPPRESSOR PROTEIN 1"/>
    <property type="match status" value="1"/>
</dbReference>
<dbReference type="Pfam" id="PF13855">
    <property type="entry name" value="LRR_8"/>
    <property type="match status" value="1"/>
</dbReference>
<dbReference type="InterPro" id="IPR050216">
    <property type="entry name" value="LRR_domain-containing"/>
</dbReference>
<name>A0AAD3HD09_9STRA</name>
<comment type="caution">
    <text evidence="3">The sequence shown here is derived from an EMBL/GenBank/DDBJ whole genome shotgun (WGS) entry which is preliminary data.</text>
</comment>
<reference evidence="3 4" key="1">
    <citation type="journal article" date="2021" name="Sci. Rep.">
        <title>The genome of the diatom Chaetoceros tenuissimus carries an ancient integrated fragment of an extant virus.</title>
        <authorList>
            <person name="Hongo Y."/>
            <person name="Kimura K."/>
            <person name="Takaki Y."/>
            <person name="Yoshida Y."/>
            <person name="Baba S."/>
            <person name="Kobayashi G."/>
            <person name="Nagasaki K."/>
            <person name="Hano T."/>
            <person name="Tomaru Y."/>
        </authorList>
    </citation>
    <scope>NUCLEOTIDE SEQUENCE [LARGE SCALE GENOMIC DNA]</scope>
    <source>
        <strain evidence="3 4">NIES-3715</strain>
    </source>
</reference>
<dbReference type="InterPro" id="IPR032675">
    <property type="entry name" value="LRR_dom_sf"/>
</dbReference>
<dbReference type="InterPro" id="IPR003591">
    <property type="entry name" value="Leu-rich_rpt_typical-subtyp"/>
</dbReference>
<dbReference type="AlphaFoldDB" id="A0AAD3HD09"/>
<sequence>MFIKKDLRKIPVIFSDAAEESKREEGQQMKDLRLARRPAEFKGSIAPLCQPVYVPSLQAITSLSLYDCQISNLDSVNFLASSCSQLEELNLGRNPLKHIPEDVANFPSLKSLWLDDCLIEGPIPTCLYALEKLEVLRISNNFITEIDEKQVAKWKNMQLLCLDGNLIESIPQALDQLTKLQKLLLRKNKIKKLPEGVPGSSHEDLTLFHISSNELEALPSSITKCTSLEIIYANANKIISVPTDFASLKALTHCNFSSNRIEVLDDSFVERFGSPDANAVCSKDPNVSIRFERNPVLSSEVRHLSQASDGNDMDIS</sequence>
<dbReference type="PROSITE" id="PS51450">
    <property type="entry name" value="LRR"/>
    <property type="match status" value="1"/>
</dbReference>
<proteinExistence type="predicted"/>
<dbReference type="SMART" id="SM00369">
    <property type="entry name" value="LRR_TYP"/>
    <property type="match status" value="4"/>
</dbReference>